<dbReference type="Proteomes" id="UP000190890">
    <property type="component" value="Unassembled WGS sequence"/>
</dbReference>
<comment type="caution">
    <text evidence="1">The sequence shown here is derived from an EMBL/GenBank/DDBJ whole genome shotgun (WGS) entry which is preliminary data.</text>
</comment>
<sequence>MAKERSPQSDLNKKLESMLSNAKLRHFVRWFTDGQDESKWEQLSKNYFNNISLDKAKELYLEKKDVQDAILYVTKFQKDLNLVKIYNSMMKKAMEGDVNSATWVIKFSESAFFDGDKEDKFKKLTDKLKTKFEDNEDE</sequence>
<name>A0A1S8TVK6_9CLOT</name>
<dbReference type="STRING" id="29367.CLPUN_08110"/>
<evidence type="ECO:0000313" key="1">
    <source>
        <dbReference type="EMBL" id="OOM81833.1"/>
    </source>
</evidence>
<dbReference type="RefSeq" id="WP_077846091.1">
    <property type="nucleotide sequence ID" value="NZ_LZZM01000046.1"/>
</dbReference>
<organism evidence="1 2">
    <name type="scientific">Clostridium puniceum</name>
    <dbReference type="NCBI Taxonomy" id="29367"/>
    <lineage>
        <taxon>Bacteria</taxon>
        <taxon>Bacillati</taxon>
        <taxon>Bacillota</taxon>
        <taxon>Clostridia</taxon>
        <taxon>Eubacteriales</taxon>
        <taxon>Clostridiaceae</taxon>
        <taxon>Clostridium</taxon>
    </lineage>
</organism>
<reference evidence="1 2" key="1">
    <citation type="submission" date="2016-05" db="EMBL/GenBank/DDBJ databases">
        <title>Microbial solvent formation.</title>
        <authorList>
            <person name="Poehlein A."/>
            <person name="Montoya Solano J.D."/>
            <person name="Flitsch S."/>
            <person name="Krabben P."/>
            <person name="Duerre P."/>
            <person name="Daniel R."/>
        </authorList>
    </citation>
    <scope>NUCLEOTIDE SEQUENCE [LARGE SCALE GENOMIC DNA]</scope>
    <source>
        <strain evidence="1 2">DSM 2619</strain>
    </source>
</reference>
<gene>
    <name evidence="1" type="ORF">CLPUN_08110</name>
</gene>
<evidence type="ECO:0000313" key="2">
    <source>
        <dbReference type="Proteomes" id="UP000190890"/>
    </source>
</evidence>
<dbReference type="OrthoDB" id="1909423at2"/>
<dbReference type="EMBL" id="LZZM01000046">
    <property type="protein sequence ID" value="OOM81833.1"/>
    <property type="molecule type" value="Genomic_DNA"/>
</dbReference>
<protein>
    <submittedName>
        <fullName evidence="1">Uncharacterized protein</fullName>
    </submittedName>
</protein>
<dbReference type="AlphaFoldDB" id="A0A1S8TVK6"/>
<keyword evidence="2" id="KW-1185">Reference proteome</keyword>
<proteinExistence type="predicted"/>
<accession>A0A1S8TVK6</accession>